<dbReference type="PIRSF" id="PIRSF006446">
    <property type="entry name" value="Cyt_quinol_oxidase_1"/>
    <property type="match status" value="1"/>
</dbReference>
<feature type="transmembrane region" description="Helical" evidence="12">
    <location>
        <begin position="187"/>
        <end position="207"/>
    </location>
</feature>
<dbReference type="PANTHER" id="PTHR30365:SF15">
    <property type="entry name" value="CYTOCHROME BD UBIQUINOL OXIDASE SUBUNIT 1"/>
    <property type="match status" value="1"/>
</dbReference>
<feature type="transmembrane region" description="Helical" evidence="12">
    <location>
        <begin position="91"/>
        <end position="115"/>
    </location>
</feature>
<feature type="transmembrane region" description="Helical" evidence="12">
    <location>
        <begin position="364"/>
        <end position="386"/>
    </location>
</feature>
<proteinExistence type="inferred from homology"/>
<protein>
    <submittedName>
        <fullName evidence="13">Cytochrome ubiquinol oxidase subunit I</fullName>
    </submittedName>
</protein>
<keyword evidence="7 12" id="KW-0479">Metal-binding</keyword>
<keyword evidence="5 12" id="KW-0349">Heme</keyword>
<evidence type="ECO:0000256" key="10">
    <source>
        <dbReference type="ARBA" id="ARBA00023004"/>
    </source>
</evidence>
<evidence type="ECO:0000256" key="7">
    <source>
        <dbReference type="ARBA" id="ARBA00022723"/>
    </source>
</evidence>
<name>A0ABR9DSG6_9MICO</name>
<keyword evidence="6 12" id="KW-0812">Transmembrane</keyword>
<gene>
    <name evidence="13" type="ORF">IGS67_11120</name>
</gene>
<dbReference type="EMBL" id="JACZDF010000006">
    <property type="protein sequence ID" value="MBD9700036.1"/>
    <property type="molecule type" value="Genomic_DNA"/>
</dbReference>
<evidence type="ECO:0000256" key="4">
    <source>
        <dbReference type="ARBA" id="ARBA00022475"/>
    </source>
</evidence>
<accession>A0ABR9DSG6</accession>
<organism evidence="13 14">
    <name type="scientific">Flavimobilis rhizosphaerae</name>
    <dbReference type="NCBI Taxonomy" id="2775421"/>
    <lineage>
        <taxon>Bacteria</taxon>
        <taxon>Bacillati</taxon>
        <taxon>Actinomycetota</taxon>
        <taxon>Actinomycetes</taxon>
        <taxon>Micrococcales</taxon>
        <taxon>Jonesiaceae</taxon>
        <taxon>Flavimobilis</taxon>
    </lineage>
</organism>
<reference evidence="13 14" key="1">
    <citation type="submission" date="2020-09" db="EMBL/GenBank/DDBJ databases">
        <title>Flavimobilis rhizosphaerae sp. nov., isolated from rhizosphere soil of Spartina alterniflora.</title>
        <authorList>
            <person name="Hanqin C."/>
        </authorList>
    </citation>
    <scope>NUCLEOTIDE SEQUENCE [LARGE SCALE GENOMIC DNA]</scope>
    <source>
        <strain evidence="13 14">GY 10621</strain>
    </source>
</reference>
<feature type="transmembrane region" description="Helical" evidence="12">
    <location>
        <begin position="127"/>
        <end position="150"/>
    </location>
</feature>
<sequence length="513" mass="55976">MEVLDLARWQFGVTTVYHFIFVPLTIGLAPMVAAFQTAWVRTGDEKWLRLTKFFGKLLLINFAIGVVTGIVQEFQFGMNWSEYSRFVGDVFGAPLAMEALAAFFVESTFLGLWIFGWGRLPKKIHLACIWAVAIATNLSAYFILAANSWMQHPVGTIFNPETGRAELVDIWAVLTNNTVLAAFPHTITAAFVTAGTFVAGICAWWMVRLVRSKKPENVELARSTYRSGLRAGAWVMLVAGLGVALSGHTQAQLMFEQQPAKMAAAEGLCQTEDGAGFSILTIGNLEGDCGSVTHVLQIPGLTSFLATNTFDATIKGTEQLQEEMAAVHGATKGEHAQLNGLPVPTDGTADEVLDYIPNLAITYWSFRLMIGFGVFSALLALGALWFTRKGAVTDNVWFKRLGLVALPAPFLASAFGWIFTEMGRQPWVVYPNPNPSGVDGVWMMTWRGVSNVTSPGVVLTSLVAFTLVYGALAVVWGKLMHRYAIEGVPLVVHDESPEARTDDDTDAPLSFAY</sequence>
<keyword evidence="9 12" id="KW-1133">Transmembrane helix</keyword>
<evidence type="ECO:0000256" key="1">
    <source>
        <dbReference type="ARBA" id="ARBA00004651"/>
    </source>
</evidence>
<dbReference type="InterPro" id="IPR002585">
    <property type="entry name" value="Cyt-d_ubiquinol_oxidase_su_1"/>
</dbReference>
<keyword evidence="3 12" id="KW-0813">Transport</keyword>
<keyword evidence="14" id="KW-1185">Reference proteome</keyword>
<evidence type="ECO:0000313" key="14">
    <source>
        <dbReference type="Proteomes" id="UP000642107"/>
    </source>
</evidence>
<evidence type="ECO:0000256" key="6">
    <source>
        <dbReference type="ARBA" id="ARBA00022692"/>
    </source>
</evidence>
<keyword evidence="11 12" id="KW-0472">Membrane</keyword>
<evidence type="ECO:0000256" key="9">
    <source>
        <dbReference type="ARBA" id="ARBA00022989"/>
    </source>
</evidence>
<dbReference type="Proteomes" id="UP000642107">
    <property type="component" value="Unassembled WGS sequence"/>
</dbReference>
<evidence type="ECO:0000256" key="11">
    <source>
        <dbReference type="ARBA" id="ARBA00023136"/>
    </source>
</evidence>
<dbReference type="RefSeq" id="WP_192280945.1">
    <property type="nucleotide sequence ID" value="NZ_JACZDF010000006.1"/>
</dbReference>
<feature type="transmembrane region" description="Helical" evidence="12">
    <location>
        <begin position="228"/>
        <end position="247"/>
    </location>
</feature>
<comment type="caution">
    <text evidence="13">The sequence shown here is derived from an EMBL/GenBank/DDBJ whole genome shotgun (WGS) entry which is preliminary data.</text>
</comment>
<evidence type="ECO:0000256" key="8">
    <source>
        <dbReference type="ARBA" id="ARBA00022982"/>
    </source>
</evidence>
<evidence type="ECO:0000313" key="13">
    <source>
        <dbReference type="EMBL" id="MBD9700036.1"/>
    </source>
</evidence>
<keyword evidence="4 12" id="KW-1003">Cell membrane</keyword>
<dbReference type="PANTHER" id="PTHR30365">
    <property type="entry name" value="CYTOCHROME D UBIQUINOL OXIDASE"/>
    <property type="match status" value="1"/>
</dbReference>
<evidence type="ECO:0000256" key="5">
    <source>
        <dbReference type="ARBA" id="ARBA00022617"/>
    </source>
</evidence>
<evidence type="ECO:0000256" key="3">
    <source>
        <dbReference type="ARBA" id="ARBA00022448"/>
    </source>
</evidence>
<feature type="transmembrane region" description="Helical" evidence="12">
    <location>
        <begin position="53"/>
        <end position="71"/>
    </location>
</feature>
<comment type="similarity">
    <text evidence="2 12">Belongs to the cytochrome ubiquinol oxidase subunit 1 family.</text>
</comment>
<keyword evidence="10 12" id="KW-0408">Iron</keyword>
<comment type="subcellular location">
    <subcellularLocation>
        <location evidence="1">Cell membrane</location>
        <topology evidence="1">Multi-pass membrane protein</topology>
    </subcellularLocation>
</comment>
<evidence type="ECO:0000256" key="2">
    <source>
        <dbReference type="ARBA" id="ARBA00009819"/>
    </source>
</evidence>
<evidence type="ECO:0000256" key="12">
    <source>
        <dbReference type="PIRNR" id="PIRNR006446"/>
    </source>
</evidence>
<dbReference type="Pfam" id="PF01654">
    <property type="entry name" value="Cyt_bd_oxida_I"/>
    <property type="match status" value="1"/>
</dbReference>
<feature type="transmembrane region" description="Helical" evidence="12">
    <location>
        <begin position="452"/>
        <end position="476"/>
    </location>
</feature>
<feature type="transmembrane region" description="Helical" evidence="12">
    <location>
        <begin position="398"/>
        <end position="419"/>
    </location>
</feature>
<feature type="transmembrane region" description="Helical" evidence="12">
    <location>
        <begin position="20"/>
        <end position="41"/>
    </location>
</feature>
<keyword evidence="8 12" id="KW-0249">Electron transport</keyword>